<evidence type="ECO:0000313" key="3">
    <source>
        <dbReference type="EMBL" id="MBN3277168.1"/>
    </source>
</evidence>
<dbReference type="InterPro" id="IPR039663">
    <property type="entry name" value="AIP/AIPL1/TTC9"/>
</dbReference>
<evidence type="ECO:0000256" key="1">
    <source>
        <dbReference type="ARBA" id="ARBA00022737"/>
    </source>
</evidence>
<comment type="caution">
    <text evidence="3">The sequence shown here is derived from an EMBL/GenBank/DDBJ whole genome shotgun (WGS) entry which is preliminary data.</text>
</comment>
<proteinExistence type="predicted"/>
<evidence type="ECO:0000256" key="2">
    <source>
        <dbReference type="ARBA" id="ARBA00022803"/>
    </source>
</evidence>
<dbReference type="Gene3D" id="1.25.40.10">
    <property type="entry name" value="Tetratricopeptide repeat domain"/>
    <property type="match status" value="1"/>
</dbReference>
<keyword evidence="4" id="KW-1185">Reference proteome</keyword>
<accession>A0ABS2XT07</accession>
<reference evidence="3" key="1">
    <citation type="journal article" date="2021" name="Cell">
        <title>Tracing the genetic footprints of vertebrate landing in non-teleost ray-finned fishes.</title>
        <authorList>
            <person name="Bi X."/>
            <person name="Wang K."/>
            <person name="Yang L."/>
            <person name="Pan H."/>
            <person name="Jiang H."/>
            <person name="Wei Q."/>
            <person name="Fang M."/>
            <person name="Yu H."/>
            <person name="Zhu C."/>
            <person name="Cai Y."/>
            <person name="He Y."/>
            <person name="Gan X."/>
            <person name="Zeng H."/>
            <person name="Yu D."/>
            <person name="Zhu Y."/>
            <person name="Jiang H."/>
            <person name="Qiu Q."/>
            <person name="Yang H."/>
            <person name="Zhang Y.E."/>
            <person name="Wang W."/>
            <person name="Zhu M."/>
            <person name="He S."/>
            <person name="Zhang G."/>
        </authorList>
    </citation>
    <scope>NUCLEOTIDE SEQUENCE</scope>
    <source>
        <strain evidence="3">Pddl_001</strain>
    </source>
</reference>
<feature type="non-terminal residue" evidence="3">
    <location>
        <position position="59"/>
    </location>
</feature>
<name>A0ABS2XT07_POLSP</name>
<keyword evidence="2" id="KW-0802">TPR repeat</keyword>
<protein>
    <submittedName>
        <fullName evidence="3">AIPL1 protein</fullName>
    </submittedName>
</protein>
<gene>
    <name evidence="3" type="primary">Aipl1_1</name>
    <name evidence="3" type="ORF">GTO93_0010662</name>
</gene>
<keyword evidence="1" id="KW-0677">Repeat</keyword>
<dbReference type="InterPro" id="IPR011990">
    <property type="entry name" value="TPR-like_helical_dom_sf"/>
</dbReference>
<organism evidence="3 4">
    <name type="scientific">Polyodon spathula</name>
    <name type="common">North American paddlefish</name>
    <name type="synonym">Squalus spathula</name>
    <dbReference type="NCBI Taxonomy" id="7913"/>
    <lineage>
        <taxon>Eukaryota</taxon>
        <taxon>Metazoa</taxon>
        <taxon>Chordata</taxon>
        <taxon>Craniata</taxon>
        <taxon>Vertebrata</taxon>
        <taxon>Euteleostomi</taxon>
        <taxon>Actinopterygii</taxon>
        <taxon>Chondrostei</taxon>
        <taxon>Acipenseriformes</taxon>
        <taxon>Polyodontidae</taxon>
        <taxon>Polyodon</taxon>
    </lineage>
</organism>
<sequence length="59" mass="7154">MRAKAHMEVWNEEQAKADFQKVLELDLSMAKVVRKELQILHMRMEEKRDEDKITYKGMF</sequence>
<dbReference type="PANTHER" id="PTHR11242">
    <property type="entry name" value="ARYL HYDROCARBON RECEPTOR INTERACTING PROTEIN RELATED"/>
    <property type="match status" value="1"/>
</dbReference>
<dbReference type="PANTHER" id="PTHR11242:SF2">
    <property type="entry name" value="ARYL-HYDROCARBON-INTERACTING PROTEIN-LIKE 1"/>
    <property type="match status" value="1"/>
</dbReference>
<dbReference type="EMBL" id="JAAWVQ010067310">
    <property type="protein sequence ID" value="MBN3277168.1"/>
    <property type="molecule type" value="Genomic_DNA"/>
</dbReference>
<feature type="non-terminal residue" evidence="3">
    <location>
        <position position="1"/>
    </location>
</feature>
<evidence type="ECO:0000313" key="4">
    <source>
        <dbReference type="Proteomes" id="UP001166093"/>
    </source>
</evidence>
<dbReference type="Proteomes" id="UP001166093">
    <property type="component" value="Unassembled WGS sequence"/>
</dbReference>